<comment type="caution">
    <text evidence="1">The sequence shown here is derived from an EMBL/GenBank/DDBJ whole genome shotgun (WGS) entry which is preliminary data.</text>
</comment>
<proteinExistence type="predicted"/>
<organism evidence="1 2">
    <name type="scientific">Populus tomentosa</name>
    <name type="common">Chinese white poplar</name>
    <dbReference type="NCBI Taxonomy" id="118781"/>
    <lineage>
        <taxon>Eukaryota</taxon>
        <taxon>Viridiplantae</taxon>
        <taxon>Streptophyta</taxon>
        <taxon>Embryophyta</taxon>
        <taxon>Tracheophyta</taxon>
        <taxon>Spermatophyta</taxon>
        <taxon>Magnoliopsida</taxon>
        <taxon>eudicotyledons</taxon>
        <taxon>Gunneridae</taxon>
        <taxon>Pentapetalae</taxon>
        <taxon>rosids</taxon>
        <taxon>fabids</taxon>
        <taxon>Malpighiales</taxon>
        <taxon>Salicaceae</taxon>
        <taxon>Saliceae</taxon>
        <taxon>Populus</taxon>
    </lineage>
</organism>
<keyword evidence="2" id="KW-1185">Reference proteome</keyword>
<dbReference type="AlphaFoldDB" id="A0A8X7YJ13"/>
<evidence type="ECO:0000313" key="1">
    <source>
        <dbReference type="EMBL" id="KAG6753688.1"/>
    </source>
</evidence>
<gene>
    <name evidence="1" type="ORF">POTOM_041685</name>
</gene>
<dbReference type="EMBL" id="JAAWWB010000023">
    <property type="protein sequence ID" value="KAG6753688.1"/>
    <property type="molecule type" value="Genomic_DNA"/>
</dbReference>
<sequence>MLHQAGIKFKPLPKVSLLDIRAWKPLSKVQTELSDKKGNLGISLLFQEIEGYGLRNHSSSLNKVVVLRSDPVGESLPSQNW</sequence>
<name>A0A8X7YJ13_POPTO</name>
<protein>
    <submittedName>
        <fullName evidence="1">Uncharacterized protein</fullName>
    </submittedName>
</protein>
<dbReference type="Proteomes" id="UP000886885">
    <property type="component" value="Chromosome 12A"/>
</dbReference>
<accession>A0A8X7YJ13</accession>
<reference evidence="1" key="1">
    <citation type="journal article" date="2020" name="bioRxiv">
        <title>Hybrid origin of Populus tomentosa Carr. identified through genome sequencing and phylogenomic analysis.</title>
        <authorList>
            <person name="An X."/>
            <person name="Gao K."/>
            <person name="Chen Z."/>
            <person name="Li J."/>
            <person name="Yang X."/>
            <person name="Yang X."/>
            <person name="Zhou J."/>
            <person name="Guo T."/>
            <person name="Zhao T."/>
            <person name="Huang S."/>
            <person name="Miao D."/>
            <person name="Khan W.U."/>
            <person name="Rao P."/>
            <person name="Ye M."/>
            <person name="Lei B."/>
            <person name="Liao W."/>
            <person name="Wang J."/>
            <person name="Ji L."/>
            <person name="Li Y."/>
            <person name="Guo B."/>
            <person name="Mustafa N.S."/>
            <person name="Li S."/>
            <person name="Yun Q."/>
            <person name="Keller S.R."/>
            <person name="Mao J."/>
            <person name="Zhang R."/>
            <person name="Strauss S.H."/>
        </authorList>
    </citation>
    <scope>NUCLEOTIDE SEQUENCE</scope>
    <source>
        <strain evidence="1">GM15</strain>
        <tissue evidence="1">Leaf</tissue>
    </source>
</reference>
<evidence type="ECO:0000313" key="2">
    <source>
        <dbReference type="Proteomes" id="UP000886885"/>
    </source>
</evidence>